<dbReference type="Pfam" id="PF13677">
    <property type="entry name" value="MotB_plug"/>
    <property type="match status" value="1"/>
</dbReference>
<feature type="transmembrane region" description="Helical" evidence="8">
    <location>
        <begin position="12"/>
        <end position="33"/>
    </location>
</feature>
<dbReference type="InterPro" id="IPR050330">
    <property type="entry name" value="Bact_OuterMem_StrucFunc"/>
</dbReference>
<dbReference type="AlphaFoldDB" id="A0A410H647"/>
<evidence type="ECO:0000313" key="10">
    <source>
        <dbReference type="EMBL" id="QAB16403.1"/>
    </source>
</evidence>
<evidence type="ECO:0000256" key="3">
    <source>
        <dbReference type="ARBA" id="ARBA00022475"/>
    </source>
</evidence>
<dbReference type="Proteomes" id="UP000285478">
    <property type="component" value="Chromosome"/>
</dbReference>
<protein>
    <recommendedName>
        <fullName evidence="9">OmpA-like domain-containing protein</fullName>
    </recommendedName>
</protein>
<dbReference type="RefSeq" id="WP_128385609.1">
    <property type="nucleotide sequence ID" value="NZ_CP035033.1"/>
</dbReference>
<accession>A0A410H647</accession>
<keyword evidence="11" id="KW-1185">Reference proteome</keyword>
<gene>
    <name evidence="10" type="ORF">EPV75_02290</name>
</gene>
<evidence type="ECO:0000256" key="6">
    <source>
        <dbReference type="ARBA" id="ARBA00023136"/>
    </source>
</evidence>
<name>A0A410H647_9GAMM</name>
<keyword evidence="6 7" id="KW-0472">Membrane</keyword>
<keyword evidence="3" id="KW-1003">Cell membrane</keyword>
<dbReference type="InterPro" id="IPR025713">
    <property type="entry name" value="MotB-like_N_dom"/>
</dbReference>
<dbReference type="Gene3D" id="3.30.1330.60">
    <property type="entry name" value="OmpA-like domain"/>
    <property type="match status" value="1"/>
</dbReference>
<reference evidence="10 11" key="1">
    <citation type="journal article" date="2018" name="Environ. Microbiol.">
        <title>Genomes of ubiquitous marine and hypersaline Hydrogenovibrio, Thiomicrorhabdus and Thiomicrospira spp. encode a diversity of mechanisms to sustain chemolithoautotrophy in heterogeneous environments.</title>
        <authorList>
            <person name="Scott K.M."/>
            <person name="Williams J."/>
            <person name="Porter C.M.B."/>
            <person name="Russel S."/>
            <person name="Harmer T.L."/>
            <person name="Paul J.H."/>
            <person name="Antonen K.M."/>
            <person name="Bridges M.K."/>
            <person name="Camper G.J."/>
            <person name="Campla C.K."/>
            <person name="Casella L.G."/>
            <person name="Chase E."/>
            <person name="Conrad J.W."/>
            <person name="Cruz M.C."/>
            <person name="Dunlap D.S."/>
            <person name="Duran L."/>
            <person name="Fahsbender E.M."/>
            <person name="Goldsmith D.B."/>
            <person name="Keeley R.F."/>
            <person name="Kondoff M.R."/>
            <person name="Kussy B.I."/>
            <person name="Lane M.K."/>
            <person name="Lawler S."/>
            <person name="Leigh B.A."/>
            <person name="Lewis C."/>
            <person name="Lostal L.M."/>
            <person name="Marking D."/>
            <person name="Mancera P.A."/>
            <person name="McClenthan E.C."/>
            <person name="McIntyre E.A."/>
            <person name="Mine J.A."/>
            <person name="Modi S."/>
            <person name="Moore B.D."/>
            <person name="Morgan W.A."/>
            <person name="Nelson K.M."/>
            <person name="Nguyen K.N."/>
            <person name="Ogburn N."/>
            <person name="Parrino D.G."/>
            <person name="Pedapudi A.D."/>
            <person name="Pelham R.P."/>
            <person name="Preece A.M."/>
            <person name="Rampersad E.A."/>
            <person name="Richardson J.C."/>
            <person name="Rodgers C.M."/>
            <person name="Schaffer B.L."/>
            <person name="Sheridan N.E."/>
            <person name="Solone M.R."/>
            <person name="Staley Z.R."/>
            <person name="Tabuchi M."/>
            <person name="Waide R.J."/>
            <person name="Wanjugi P.W."/>
            <person name="Young S."/>
            <person name="Clum A."/>
            <person name="Daum C."/>
            <person name="Huntemann M."/>
            <person name="Ivanova N."/>
            <person name="Kyrpides N."/>
            <person name="Mikhailova N."/>
            <person name="Palaniappan K."/>
            <person name="Pillay M."/>
            <person name="Reddy T.B.K."/>
            <person name="Shapiro N."/>
            <person name="Stamatis D."/>
            <person name="Varghese N."/>
            <person name="Woyke T."/>
            <person name="Boden R."/>
            <person name="Freyermuth S.K."/>
            <person name="Kerfeld C.A."/>
        </authorList>
    </citation>
    <scope>NUCLEOTIDE SEQUENCE [LARGE SCALE GENOMIC DNA]</scope>
    <source>
        <strain evidence="10 11">JR-2</strain>
    </source>
</reference>
<evidence type="ECO:0000256" key="5">
    <source>
        <dbReference type="ARBA" id="ARBA00022989"/>
    </source>
</evidence>
<organism evidence="10 11">
    <name type="scientific">Hydrogenovibrio thermophilus</name>
    <dbReference type="NCBI Taxonomy" id="265883"/>
    <lineage>
        <taxon>Bacteria</taxon>
        <taxon>Pseudomonadati</taxon>
        <taxon>Pseudomonadota</taxon>
        <taxon>Gammaproteobacteria</taxon>
        <taxon>Thiotrichales</taxon>
        <taxon>Piscirickettsiaceae</taxon>
        <taxon>Hydrogenovibrio</taxon>
    </lineage>
</organism>
<evidence type="ECO:0000256" key="7">
    <source>
        <dbReference type="PROSITE-ProRule" id="PRU00473"/>
    </source>
</evidence>
<sequence>MSAQALKARSSWLFSFGDVITLLITFFIMMIVLNKGEITRVQKWTEMQLDLAYADLKEQMAGAQGITLARKTNGILINIDQNGAYVKGGFEPSESLKDELTRLGQALGGLPLFKLSLADMPKKVVEYAEADHMKWRAEISVEGHSDNDKIDPNSALRNNWFLSTMRAQNVMRLLYENSDLSPRLFGIAGYGEFRPIASNDTPAGKAMNRRVQILVAANFEKDDWTDE</sequence>
<dbReference type="PANTHER" id="PTHR30329:SF21">
    <property type="entry name" value="LIPOPROTEIN YIAD-RELATED"/>
    <property type="match status" value="1"/>
</dbReference>
<dbReference type="InterPro" id="IPR006665">
    <property type="entry name" value="OmpA-like"/>
</dbReference>
<keyword evidence="5 8" id="KW-1133">Transmembrane helix</keyword>
<comment type="similarity">
    <text evidence="2">Belongs to the MotB family.</text>
</comment>
<dbReference type="SUPFAM" id="SSF103088">
    <property type="entry name" value="OmpA-like"/>
    <property type="match status" value="1"/>
</dbReference>
<keyword evidence="4 8" id="KW-0812">Transmembrane</keyword>
<evidence type="ECO:0000259" key="9">
    <source>
        <dbReference type="PROSITE" id="PS51123"/>
    </source>
</evidence>
<evidence type="ECO:0000256" key="4">
    <source>
        <dbReference type="ARBA" id="ARBA00022692"/>
    </source>
</evidence>
<dbReference type="EMBL" id="CP035033">
    <property type="protein sequence ID" value="QAB16403.1"/>
    <property type="molecule type" value="Genomic_DNA"/>
</dbReference>
<comment type="subcellular location">
    <subcellularLocation>
        <location evidence="1">Cell membrane</location>
        <topology evidence="1">Single-pass membrane protein</topology>
    </subcellularLocation>
</comment>
<dbReference type="Pfam" id="PF00691">
    <property type="entry name" value="OmpA"/>
    <property type="match status" value="1"/>
</dbReference>
<dbReference type="GO" id="GO:0005886">
    <property type="term" value="C:plasma membrane"/>
    <property type="evidence" value="ECO:0007669"/>
    <property type="project" value="UniProtKB-SubCell"/>
</dbReference>
<proteinExistence type="inferred from homology"/>
<evidence type="ECO:0000256" key="1">
    <source>
        <dbReference type="ARBA" id="ARBA00004162"/>
    </source>
</evidence>
<evidence type="ECO:0000256" key="2">
    <source>
        <dbReference type="ARBA" id="ARBA00008914"/>
    </source>
</evidence>
<feature type="domain" description="OmpA-like" evidence="9">
    <location>
        <begin position="88"/>
        <end position="219"/>
    </location>
</feature>
<evidence type="ECO:0000313" key="11">
    <source>
        <dbReference type="Proteomes" id="UP000285478"/>
    </source>
</evidence>
<dbReference type="KEGG" id="htr:EPV75_02290"/>
<dbReference type="PANTHER" id="PTHR30329">
    <property type="entry name" value="STATOR ELEMENT OF FLAGELLAR MOTOR COMPLEX"/>
    <property type="match status" value="1"/>
</dbReference>
<dbReference type="PROSITE" id="PS51123">
    <property type="entry name" value="OMPA_2"/>
    <property type="match status" value="1"/>
</dbReference>
<dbReference type="InterPro" id="IPR036737">
    <property type="entry name" value="OmpA-like_sf"/>
</dbReference>
<evidence type="ECO:0000256" key="8">
    <source>
        <dbReference type="SAM" id="Phobius"/>
    </source>
</evidence>
<dbReference type="CDD" id="cd07185">
    <property type="entry name" value="OmpA_C-like"/>
    <property type="match status" value="1"/>
</dbReference>